<reference evidence="1" key="2">
    <citation type="submission" date="2022-06" db="UniProtKB">
        <authorList>
            <consortium name="EnsemblMetazoa"/>
        </authorList>
    </citation>
    <scope>IDENTIFICATION</scope>
</reference>
<protein>
    <submittedName>
        <fullName evidence="1">Uncharacterized protein</fullName>
    </submittedName>
</protein>
<evidence type="ECO:0000313" key="1">
    <source>
        <dbReference type="EnsemblMetazoa" id="OVOC12653.1"/>
    </source>
</evidence>
<dbReference type="Proteomes" id="UP000024404">
    <property type="component" value="Unassembled WGS sequence"/>
</dbReference>
<dbReference type="EnsemblMetazoa" id="OVOC12653.1">
    <property type="protein sequence ID" value="OVOC12653.1"/>
    <property type="gene ID" value="WBGene00249462"/>
</dbReference>
<sequence>MEIIESDGSNDDDELNQHHSSINIFLFSCTNSIRSAQNSKYTDIDSNNNISNMRINRIEIGYRKKRNNNYGDETIFSTEDLAISQPTPAEKAPEQATQSYFDKVSIIPSDKAKIAI</sequence>
<evidence type="ECO:0000313" key="2">
    <source>
        <dbReference type="Proteomes" id="UP000024404"/>
    </source>
</evidence>
<dbReference type="EMBL" id="CMVM020000584">
    <property type="status" value="NOT_ANNOTATED_CDS"/>
    <property type="molecule type" value="Genomic_DNA"/>
</dbReference>
<reference evidence="2" key="1">
    <citation type="submission" date="2013-10" db="EMBL/GenBank/DDBJ databases">
        <title>Genome sequencing of Onchocerca volvulus.</title>
        <authorList>
            <person name="Cotton J."/>
            <person name="Tsai J."/>
            <person name="Stanley E."/>
            <person name="Tracey A."/>
            <person name="Holroyd N."/>
            <person name="Lustigman S."/>
            <person name="Berriman M."/>
        </authorList>
    </citation>
    <scope>NUCLEOTIDE SEQUENCE</scope>
</reference>
<dbReference type="AlphaFoldDB" id="A0A8R1TMD3"/>
<organism evidence="1 2">
    <name type="scientific">Onchocerca volvulus</name>
    <dbReference type="NCBI Taxonomy" id="6282"/>
    <lineage>
        <taxon>Eukaryota</taxon>
        <taxon>Metazoa</taxon>
        <taxon>Ecdysozoa</taxon>
        <taxon>Nematoda</taxon>
        <taxon>Chromadorea</taxon>
        <taxon>Rhabditida</taxon>
        <taxon>Spirurina</taxon>
        <taxon>Spiruromorpha</taxon>
        <taxon>Filarioidea</taxon>
        <taxon>Onchocercidae</taxon>
        <taxon>Onchocerca</taxon>
    </lineage>
</organism>
<proteinExistence type="predicted"/>
<name>A0A8R1TMD3_ONCVO</name>
<accession>A0A8R1TMD3</accession>
<keyword evidence="2" id="KW-1185">Reference proteome</keyword>